<dbReference type="SFLD" id="SFLDG00179">
    <property type="entry name" value="mandelate_racemase"/>
    <property type="match status" value="1"/>
</dbReference>
<dbReference type="InterPro" id="IPR036849">
    <property type="entry name" value="Enolase-like_C_sf"/>
</dbReference>
<dbReference type="SUPFAM" id="SSF54826">
    <property type="entry name" value="Enolase N-terminal domain-like"/>
    <property type="match status" value="1"/>
</dbReference>
<protein>
    <recommendedName>
        <fullName evidence="7">Mandelate racemase/muconate lactonizing enzyme C-terminal domain-containing protein</fullName>
    </recommendedName>
</protein>
<dbReference type="Gene3D" id="3.20.20.120">
    <property type="entry name" value="Enolase-like C-terminal domain"/>
    <property type="match status" value="1"/>
</dbReference>
<dbReference type="PANTHER" id="PTHR13794">
    <property type="entry name" value="ENOLASE SUPERFAMILY, MANDELATE RACEMASE"/>
    <property type="match status" value="1"/>
</dbReference>
<dbReference type="InterPro" id="IPR046945">
    <property type="entry name" value="RHMD-like"/>
</dbReference>
<reference evidence="6" key="1">
    <citation type="submission" date="2018-05" db="EMBL/GenBank/DDBJ databases">
        <authorList>
            <person name="Lanie J.A."/>
            <person name="Ng W.-L."/>
            <person name="Kazmierczak K.M."/>
            <person name="Andrzejewski T.M."/>
            <person name="Davidsen T.M."/>
            <person name="Wayne K.J."/>
            <person name="Tettelin H."/>
            <person name="Glass J.I."/>
            <person name="Rusch D."/>
            <person name="Podicherti R."/>
            <person name="Tsui H.-C.T."/>
            <person name="Winkler M.E."/>
        </authorList>
    </citation>
    <scope>NUCLEOTIDE SEQUENCE</scope>
</reference>
<dbReference type="PANTHER" id="PTHR13794:SF58">
    <property type="entry name" value="MITOCHONDRIAL ENOLASE SUPERFAMILY MEMBER 1"/>
    <property type="match status" value="1"/>
</dbReference>
<feature type="domain" description="Mandelate racemase/muconate lactonizing enzyme N-terminal" evidence="4">
    <location>
        <begin position="27"/>
        <end position="120"/>
    </location>
</feature>
<dbReference type="Pfam" id="PF13378">
    <property type="entry name" value="MR_MLE_C"/>
    <property type="match status" value="1"/>
</dbReference>
<feature type="domain" description="Enolase C-terminal" evidence="5">
    <location>
        <begin position="141"/>
        <end position="345"/>
    </location>
</feature>
<dbReference type="InterPro" id="IPR013341">
    <property type="entry name" value="Mandelate_racemase_N_dom"/>
</dbReference>
<dbReference type="EMBL" id="UINC01020819">
    <property type="protein sequence ID" value="SVA87046.1"/>
    <property type="molecule type" value="Genomic_DNA"/>
</dbReference>
<dbReference type="InterPro" id="IPR029065">
    <property type="entry name" value="Enolase_C-like"/>
</dbReference>
<gene>
    <name evidence="6" type="ORF">METZ01_LOCUS139900</name>
</gene>
<evidence type="ECO:0000256" key="3">
    <source>
        <dbReference type="ARBA" id="ARBA00022842"/>
    </source>
</evidence>
<dbReference type="GO" id="GO:0000287">
    <property type="term" value="F:magnesium ion binding"/>
    <property type="evidence" value="ECO:0007669"/>
    <property type="project" value="TreeGrafter"/>
</dbReference>
<sequence>MKITSAEAFYPSYKNVGPSWRTHFWQIVVKIETDIGMTGYGYGGGGLAAVEVVNKHFSEILCLKEINETRDIATIWDDLYQQCLPYGRKGIAIMALSGVDLALWDLVAKSENVPVYKLIGTRSKQQVRTYATGTDIEWYGDSGFTAHKFPHRWNDERDYQKAISSAEKARSTLGEKALIMIDTYMSWDRDITLEMSKLLSPYDIHWFEDVLTPDDLVGQANIRKEVRPTLIAGGEHEFTHHGFMEIARSGALDIWQPDITWCGGITAGLRIIKIAKKFGIPVIPHRGGEVWGLHLIVSSECQDLAEVLPGAKGACKDELWAGEPQSEHGYIEPNDRPGFGVAVNKYLLD</sequence>
<keyword evidence="3" id="KW-0460">Magnesium</keyword>
<dbReference type="GO" id="GO:0016052">
    <property type="term" value="P:carbohydrate catabolic process"/>
    <property type="evidence" value="ECO:0007669"/>
    <property type="project" value="TreeGrafter"/>
</dbReference>
<dbReference type="AlphaFoldDB" id="A0A381ZCP6"/>
<evidence type="ECO:0000259" key="4">
    <source>
        <dbReference type="Pfam" id="PF02746"/>
    </source>
</evidence>
<name>A0A381ZCP6_9ZZZZ</name>
<dbReference type="InterPro" id="IPR018110">
    <property type="entry name" value="Mandel_Rmase/mucon_lact_enz_CS"/>
</dbReference>
<evidence type="ECO:0008006" key="7">
    <source>
        <dbReference type="Google" id="ProtNLM"/>
    </source>
</evidence>
<proteinExistence type="predicted"/>
<dbReference type="GO" id="GO:0009063">
    <property type="term" value="P:amino acid catabolic process"/>
    <property type="evidence" value="ECO:0007669"/>
    <property type="project" value="InterPro"/>
</dbReference>
<dbReference type="Pfam" id="PF02746">
    <property type="entry name" value="MR_MLE_N"/>
    <property type="match status" value="1"/>
</dbReference>
<evidence type="ECO:0000256" key="1">
    <source>
        <dbReference type="ARBA" id="ARBA00001946"/>
    </source>
</evidence>
<dbReference type="Gene3D" id="3.30.390.10">
    <property type="entry name" value="Enolase-like, N-terminal domain"/>
    <property type="match status" value="1"/>
</dbReference>
<dbReference type="SFLD" id="SFLDS00001">
    <property type="entry name" value="Enolase"/>
    <property type="match status" value="1"/>
</dbReference>
<evidence type="ECO:0000256" key="2">
    <source>
        <dbReference type="ARBA" id="ARBA00022723"/>
    </source>
</evidence>
<comment type="cofactor">
    <cofactor evidence="1">
        <name>Mg(2+)</name>
        <dbReference type="ChEBI" id="CHEBI:18420"/>
    </cofactor>
</comment>
<evidence type="ECO:0000313" key="6">
    <source>
        <dbReference type="EMBL" id="SVA87046.1"/>
    </source>
</evidence>
<dbReference type="SUPFAM" id="SSF51604">
    <property type="entry name" value="Enolase C-terminal domain-like"/>
    <property type="match status" value="1"/>
</dbReference>
<evidence type="ECO:0000259" key="5">
    <source>
        <dbReference type="Pfam" id="PF13378"/>
    </source>
</evidence>
<dbReference type="PROSITE" id="PS00908">
    <property type="entry name" value="MR_MLE_1"/>
    <property type="match status" value="1"/>
</dbReference>
<organism evidence="6">
    <name type="scientific">marine metagenome</name>
    <dbReference type="NCBI Taxonomy" id="408172"/>
    <lineage>
        <taxon>unclassified sequences</taxon>
        <taxon>metagenomes</taxon>
        <taxon>ecological metagenomes</taxon>
    </lineage>
</organism>
<accession>A0A381ZCP6</accession>
<dbReference type="GO" id="GO:0016836">
    <property type="term" value="F:hydro-lyase activity"/>
    <property type="evidence" value="ECO:0007669"/>
    <property type="project" value="TreeGrafter"/>
</dbReference>
<keyword evidence="2" id="KW-0479">Metal-binding</keyword>
<dbReference type="InterPro" id="IPR029017">
    <property type="entry name" value="Enolase-like_N"/>
</dbReference>